<dbReference type="Gene3D" id="3.90.1150.10">
    <property type="entry name" value="Aspartate Aminotransferase, domain 1"/>
    <property type="match status" value="1"/>
</dbReference>
<dbReference type="Pfam" id="PF01041">
    <property type="entry name" value="DegT_DnrJ_EryC1"/>
    <property type="match status" value="1"/>
</dbReference>
<proteinExistence type="inferred from homology"/>
<dbReference type="SUPFAM" id="SSF53383">
    <property type="entry name" value="PLP-dependent transferases"/>
    <property type="match status" value="1"/>
</dbReference>
<dbReference type="GO" id="GO:0030170">
    <property type="term" value="F:pyridoxal phosphate binding"/>
    <property type="evidence" value="ECO:0007669"/>
    <property type="project" value="TreeGrafter"/>
</dbReference>
<comment type="caution">
    <text evidence="2">The sequence shown here is derived from an EMBL/GenBank/DDBJ whole genome shotgun (WGS) entry which is preliminary data.</text>
</comment>
<dbReference type="GO" id="GO:0008483">
    <property type="term" value="F:transaminase activity"/>
    <property type="evidence" value="ECO:0007669"/>
    <property type="project" value="TreeGrafter"/>
</dbReference>
<protein>
    <recommendedName>
        <fullName evidence="4">DegT/DnrJ/EryC1/StrS aminotransferase family protein</fullName>
    </recommendedName>
</protein>
<dbReference type="InterPro" id="IPR015422">
    <property type="entry name" value="PyrdxlP-dep_Trfase_small"/>
</dbReference>
<name>A0A419DEE3_9BACT</name>
<dbReference type="InterPro" id="IPR000653">
    <property type="entry name" value="DegT/StrS_aminotransferase"/>
</dbReference>
<dbReference type="EMBL" id="QZJW01000018">
    <property type="protein sequence ID" value="RJO61511.1"/>
    <property type="molecule type" value="Genomic_DNA"/>
</dbReference>
<dbReference type="InterPro" id="IPR015424">
    <property type="entry name" value="PyrdxlP-dep_Trfase"/>
</dbReference>
<evidence type="ECO:0000313" key="3">
    <source>
        <dbReference type="Proteomes" id="UP000285655"/>
    </source>
</evidence>
<gene>
    <name evidence="2" type="ORF">C4544_02575</name>
</gene>
<reference evidence="2 3" key="1">
    <citation type="journal article" date="2017" name="ISME J.">
        <title>Energy and carbon metabolisms in a deep terrestrial subsurface fluid microbial community.</title>
        <authorList>
            <person name="Momper L."/>
            <person name="Jungbluth S.P."/>
            <person name="Lee M.D."/>
            <person name="Amend J.P."/>
        </authorList>
    </citation>
    <scope>NUCLEOTIDE SEQUENCE [LARGE SCALE GENOMIC DNA]</scope>
    <source>
        <strain evidence="2">SURF_29</strain>
    </source>
</reference>
<dbReference type="InterPro" id="IPR015421">
    <property type="entry name" value="PyrdxlP-dep_Trfase_major"/>
</dbReference>
<keyword evidence="1" id="KW-0663">Pyridoxal phosphate</keyword>
<dbReference type="AlphaFoldDB" id="A0A419DEE3"/>
<dbReference type="GO" id="GO:0000271">
    <property type="term" value="P:polysaccharide biosynthetic process"/>
    <property type="evidence" value="ECO:0007669"/>
    <property type="project" value="TreeGrafter"/>
</dbReference>
<dbReference type="Gene3D" id="3.40.640.10">
    <property type="entry name" value="Type I PLP-dependent aspartate aminotransferase-like (Major domain)"/>
    <property type="match status" value="1"/>
</dbReference>
<dbReference type="PANTHER" id="PTHR30244">
    <property type="entry name" value="TRANSAMINASE"/>
    <property type="match status" value="1"/>
</dbReference>
<sequence length="372" mass="42182">MVIPGNPILLSNKSNKPSRKDVLHNPFSFLASEQAVFNSARDALYNGIKLLDYVPLRVHIPAYCCQSVLVPFGKLGIEIKFYDIDSNLRPVIKKSDFSRGDVFLLVHFFGIPQDTLSINQLCQEFNMVLVEDCAHTLPDPEARYPVGSIGAFSVYSLRKQLPVPDGGVLVVNNPQIKKHMINNIRLPNLYRMSLRRWLITNFDRVTFILRCHNVLFLKSILRRVFGLTNGLLDGNVSDAPAYDISYITVRVLERLDIKSVIRIRRNNYHYLVNRLANISGLSIPFPSLHDGAVPQVLPLLLSKAEHVKTYMNKKGVFVGRWPGLELPRQVSRSDFPMTFTWVDSCISLPVHQDLKAAHLDIIIKTLKQAIES</sequence>
<evidence type="ECO:0000313" key="2">
    <source>
        <dbReference type="EMBL" id="RJO61511.1"/>
    </source>
</evidence>
<organism evidence="2 3">
    <name type="scientific">candidate division WS5 bacterium</name>
    <dbReference type="NCBI Taxonomy" id="2093353"/>
    <lineage>
        <taxon>Bacteria</taxon>
        <taxon>candidate division WS5</taxon>
    </lineage>
</organism>
<comment type="similarity">
    <text evidence="1">Belongs to the DegT/DnrJ/EryC1 family.</text>
</comment>
<evidence type="ECO:0008006" key="4">
    <source>
        <dbReference type="Google" id="ProtNLM"/>
    </source>
</evidence>
<dbReference type="PANTHER" id="PTHR30244:SF42">
    <property type="entry name" value="UDP-2-ACETAMIDO-2-DEOXY-3-OXO-D-GLUCURONATE AMINOTRANSFERASE"/>
    <property type="match status" value="1"/>
</dbReference>
<evidence type="ECO:0000256" key="1">
    <source>
        <dbReference type="RuleBase" id="RU004508"/>
    </source>
</evidence>
<dbReference type="Proteomes" id="UP000285655">
    <property type="component" value="Unassembled WGS sequence"/>
</dbReference>
<accession>A0A419DEE3</accession>